<feature type="compositionally biased region" description="Basic and acidic residues" evidence="2">
    <location>
        <begin position="7"/>
        <end position="20"/>
    </location>
</feature>
<accession>A0ABP0UJZ1</accession>
<evidence type="ECO:0000313" key="3">
    <source>
        <dbReference type="EMBL" id="CAK9223415.1"/>
    </source>
</evidence>
<gene>
    <name evidence="3" type="ORF">CSSPTR1EN2_LOCUS16820</name>
</gene>
<sequence length="522" mass="56825">MSQATMEPEKKAGTSEKAETQEETQDTLVAVETQEGTQHTLVTALESKIEQLHSVMKNEDLEGTIHQVVDKLRKDSEAESEAERKHTDLHIAVDDLKTKLEEKSKQVKSYELALKATAQQLEELTLISETRLKNAAEHGSRGPMTATADGGKCIGCGLPDEGFQSRKMEFQELEHVQHQLAMTNNALVQGLSERDKRIAELEETVKHFENKASVEQATDLSTPPEEGKCKTCGLEFKALDDARSQLAVTNDILVEGLNGRDKRIMELEGTIKQFESEVQEVRACLQETNMLIAGRDNRIEILEMELLRSAAAAASTPAPSPPPQQNGTPLCAGQQGSNPPSHGGKDQKTPNSACPVQRSTQSPPTMTATMQHVYDAFQNADKSSEGAGSGTCPVQGAMACMSAHARAQEEAAKSVHGTRNHEPVPNHMEFHTHADPATFHRVQHKDTCSVQEVSIPYSSVVELSRQQTTGWISDFPQPFHSSSIHAVATSKSASGASSPSQELQPLADVAGTYDPHPANRLH</sequence>
<protein>
    <submittedName>
        <fullName evidence="3">Uncharacterized protein</fullName>
    </submittedName>
</protein>
<dbReference type="Proteomes" id="UP001497512">
    <property type="component" value="Chromosome 4"/>
</dbReference>
<evidence type="ECO:0000313" key="4">
    <source>
        <dbReference type="Proteomes" id="UP001497512"/>
    </source>
</evidence>
<organism evidence="3 4">
    <name type="scientific">Sphagnum troendelagicum</name>
    <dbReference type="NCBI Taxonomy" id="128251"/>
    <lineage>
        <taxon>Eukaryota</taxon>
        <taxon>Viridiplantae</taxon>
        <taxon>Streptophyta</taxon>
        <taxon>Embryophyta</taxon>
        <taxon>Bryophyta</taxon>
        <taxon>Sphagnophytina</taxon>
        <taxon>Sphagnopsida</taxon>
        <taxon>Sphagnales</taxon>
        <taxon>Sphagnaceae</taxon>
        <taxon>Sphagnum</taxon>
    </lineage>
</organism>
<keyword evidence="4" id="KW-1185">Reference proteome</keyword>
<feature type="region of interest" description="Disordered" evidence="2">
    <location>
        <begin position="312"/>
        <end position="364"/>
    </location>
</feature>
<evidence type="ECO:0000256" key="1">
    <source>
        <dbReference type="SAM" id="Coils"/>
    </source>
</evidence>
<evidence type="ECO:0000256" key="2">
    <source>
        <dbReference type="SAM" id="MobiDB-lite"/>
    </source>
</evidence>
<keyword evidence="1" id="KW-0175">Coiled coil</keyword>
<feature type="coiled-coil region" evidence="1">
    <location>
        <begin position="191"/>
        <end position="218"/>
    </location>
</feature>
<feature type="region of interest" description="Disordered" evidence="2">
    <location>
        <begin position="1"/>
        <end position="28"/>
    </location>
</feature>
<reference evidence="3" key="1">
    <citation type="submission" date="2024-02" db="EMBL/GenBank/DDBJ databases">
        <authorList>
            <consortium name="ELIXIR-Norway"/>
            <consortium name="Elixir Norway"/>
        </authorList>
    </citation>
    <scope>NUCLEOTIDE SEQUENCE</scope>
</reference>
<feature type="region of interest" description="Disordered" evidence="2">
    <location>
        <begin position="486"/>
        <end position="522"/>
    </location>
</feature>
<proteinExistence type="predicted"/>
<feature type="compositionally biased region" description="Polar residues" evidence="2">
    <location>
        <begin position="349"/>
        <end position="364"/>
    </location>
</feature>
<feature type="coiled-coil region" evidence="1">
    <location>
        <begin position="93"/>
        <end position="120"/>
    </location>
</feature>
<feature type="compositionally biased region" description="Low complexity" evidence="2">
    <location>
        <begin position="486"/>
        <end position="500"/>
    </location>
</feature>
<name>A0ABP0UJZ1_9BRYO</name>
<dbReference type="EMBL" id="OZ019896">
    <property type="protein sequence ID" value="CAK9223415.1"/>
    <property type="molecule type" value="Genomic_DNA"/>
</dbReference>